<accession>A0A2A6CQ53</accession>
<dbReference type="OrthoDB" id="5841990at2759"/>
<dbReference type="Pfam" id="PF10316">
    <property type="entry name" value="7TM_GPCR_Srbc"/>
    <property type="match status" value="1"/>
</dbReference>
<protein>
    <submittedName>
        <fullName evidence="1">Uncharacterized protein</fullName>
    </submittedName>
</protein>
<name>A0A2A6CQ53_PRIPA</name>
<dbReference type="InterPro" id="IPR052322">
    <property type="entry name" value="Mito_rRNA_Mtase_NSUN4"/>
</dbReference>
<keyword evidence="2" id="KW-1185">Reference proteome</keyword>
<dbReference type="PANTHER" id="PTHR46955">
    <property type="entry name" value="PROTEIN CBG01349-RELATED"/>
    <property type="match status" value="1"/>
</dbReference>
<dbReference type="Proteomes" id="UP000005239">
    <property type="component" value="Unassembled WGS sequence"/>
</dbReference>
<gene>
    <name evidence="1" type="primary">WBGene00279221</name>
</gene>
<accession>A0A8R1UWQ6</accession>
<dbReference type="Gene3D" id="1.20.1070.10">
    <property type="entry name" value="Rhodopsin 7-helix transmembrane proteins"/>
    <property type="match status" value="1"/>
</dbReference>
<reference evidence="1" key="2">
    <citation type="submission" date="2022-06" db="UniProtKB">
        <authorList>
            <consortium name="EnsemblMetazoa"/>
        </authorList>
    </citation>
    <scope>IDENTIFICATION</scope>
    <source>
        <strain evidence="1">PS312</strain>
    </source>
</reference>
<evidence type="ECO:0000313" key="2">
    <source>
        <dbReference type="Proteomes" id="UP000005239"/>
    </source>
</evidence>
<sequence>MVLDELWRTHTEKFGHAGVRPVHIVAFTLALINFSLNGMIWFAFHACTIIINKSHLHLFYALAVTNCLTGFFSILTFLNLFAYNNINCPKWSIIIGSAFEIGLDRGRAIFVLAIALERLFAIYRPRAFYLSDNRKIRTHCVATSSSGPIFHAYFLVMSISDGVALLAVYAVFLIKIFSFRKTLIKPSVTSSVKANKYSSSQKIKNQKRIKNQLGQANALTIYIICFVLIFSVLPSMMYSYDMVMGKVIFMDLGPVITIGYHLHGITSSFCYNYKHREIRKIIRKVFLNQNNPCLMPLREGYVSTVRVDVTGKYN</sequence>
<dbReference type="SUPFAM" id="SSF81321">
    <property type="entry name" value="Family A G protein-coupled receptor-like"/>
    <property type="match status" value="1"/>
</dbReference>
<dbReference type="AlphaFoldDB" id="A0A2A6CQ53"/>
<organism evidence="1 2">
    <name type="scientific">Pristionchus pacificus</name>
    <name type="common">Parasitic nematode worm</name>
    <dbReference type="NCBI Taxonomy" id="54126"/>
    <lineage>
        <taxon>Eukaryota</taxon>
        <taxon>Metazoa</taxon>
        <taxon>Ecdysozoa</taxon>
        <taxon>Nematoda</taxon>
        <taxon>Chromadorea</taxon>
        <taxon>Rhabditida</taxon>
        <taxon>Rhabditina</taxon>
        <taxon>Diplogasteromorpha</taxon>
        <taxon>Diplogasteroidea</taxon>
        <taxon>Neodiplogasteridae</taxon>
        <taxon>Pristionchus</taxon>
    </lineage>
</organism>
<dbReference type="EnsemblMetazoa" id="PPA40852.1">
    <property type="protein sequence ID" value="PPA40852.1"/>
    <property type="gene ID" value="WBGene00279221"/>
</dbReference>
<reference evidence="2" key="1">
    <citation type="journal article" date="2008" name="Nat. Genet.">
        <title>The Pristionchus pacificus genome provides a unique perspective on nematode lifestyle and parasitism.</title>
        <authorList>
            <person name="Dieterich C."/>
            <person name="Clifton S.W."/>
            <person name="Schuster L.N."/>
            <person name="Chinwalla A."/>
            <person name="Delehaunty K."/>
            <person name="Dinkelacker I."/>
            <person name="Fulton L."/>
            <person name="Fulton R."/>
            <person name="Godfrey J."/>
            <person name="Minx P."/>
            <person name="Mitreva M."/>
            <person name="Roeseler W."/>
            <person name="Tian H."/>
            <person name="Witte H."/>
            <person name="Yang S.P."/>
            <person name="Wilson R.K."/>
            <person name="Sommer R.J."/>
        </authorList>
    </citation>
    <scope>NUCLEOTIDE SEQUENCE [LARGE SCALE GENOMIC DNA]</scope>
    <source>
        <strain evidence="2">PS312</strain>
    </source>
</reference>
<dbReference type="InterPro" id="IPR019420">
    <property type="entry name" value="7TM_GPCR_serpentine_rcpt_Srbc"/>
</dbReference>
<dbReference type="PANTHER" id="PTHR46955:SF5">
    <property type="entry name" value="G_PROTEIN_RECEP_F1_2 DOMAIN-CONTAINING PROTEIN"/>
    <property type="match status" value="1"/>
</dbReference>
<evidence type="ECO:0000313" key="1">
    <source>
        <dbReference type="EnsemblMetazoa" id="PPA40852.1"/>
    </source>
</evidence>
<proteinExistence type="predicted"/>